<feature type="domain" description="Response regulatory" evidence="5">
    <location>
        <begin position="19"/>
        <end position="133"/>
    </location>
</feature>
<dbReference type="Gene3D" id="3.40.50.300">
    <property type="entry name" value="P-loop containing nucleotide triphosphate hydrolases"/>
    <property type="match status" value="1"/>
</dbReference>
<reference evidence="6 7" key="1">
    <citation type="submission" date="2019-03" db="EMBL/GenBank/DDBJ databases">
        <authorList>
            <person name="Nijsse B."/>
        </authorList>
    </citation>
    <scope>NUCLEOTIDE SEQUENCE [LARGE SCALE GENOMIC DNA]</scope>
    <source>
        <strain evidence="6">Desulfoluna butyratoxydans MSL71</strain>
    </source>
</reference>
<dbReference type="GO" id="GO:0005524">
    <property type="term" value="F:ATP binding"/>
    <property type="evidence" value="ECO:0007669"/>
    <property type="project" value="UniProtKB-KW"/>
</dbReference>
<dbReference type="SMART" id="SM00448">
    <property type="entry name" value="REC"/>
    <property type="match status" value="1"/>
</dbReference>
<name>A0A4U8YS27_9BACT</name>
<evidence type="ECO:0000313" key="7">
    <source>
        <dbReference type="Proteomes" id="UP000507962"/>
    </source>
</evidence>
<protein>
    <submittedName>
        <fullName evidence="6">Signal transduction response regulator receiver domain</fullName>
    </submittedName>
</protein>
<dbReference type="PANTHER" id="PTHR32071">
    <property type="entry name" value="TRANSCRIPTIONAL REGULATORY PROTEIN"/>
    <property type="match status" value="1"/>
</dbReference>
<dbReference type="SUPFAM" id="SSF52540">
    <property type="entry name" value="P-loop containing nucleoside triphosphate hydrolases"/>
    <property type="match status" value="1"/>
</dbReference>
<dbReference type="PROSITE" id="PS00676">
    <property type="entry name" value="SIGMA54_INTERACT_2"/>
    <property type="match status" value="1"/>
</dbReference>
<evidence type="ECO:0000259" key="4">
    <source>
        <dbReference type="PROSITE" id="PS50045"/>
    </source>
</evidence>
<dbReference type="InterPro" id="IPR011006">
    <property type="entry name" value="CheY-like_superfamily"/>
</dbReference>
<dbReference type="InterPro" id="IPR027417">
    <property type="entry name" value="P-loop_NTPase"/>
</dbReference>
<dbReference type="InterPro" id="IPR003593">
    <property type="entry name" value="AAA+_ATPase"/>
</dbReference>
<dbReference type="PROSITE" id="PS50110">
    <property type="entry name" value="RESPONSE_REGULATORY"/>
    <property type="match status" value="1"/>
</dbReference>
<dbReference type="InterPro" id="IPR058031">
    <property type="entry name" value="AAA_lid_NorR"/>
</dbReference>
<dbReference type="GO" id="GO:0006355">
    <property type="term" value="P:regulation of DNA-templated transcription"/>
    <property type="evidence" value="ECO:0007669"/>
    <property type="project" value="InterPro"/>
</dbReference>
<organism evidence="6 7">
    <name type="scientific">Desulfoluna butyratoxydans</name>
    <dbReference type="NCBI Taxonomy" id="231438"/>
    <lineage>
        <taxon>Bacteria</taxon>
        <taxon>Pseudomonadati</taxon>
        <taxon>Thermodesulfobacteriota</taxon>
        <taxon>Desulfobacteria</taxon>
        <taxon>Desulfobacterales</taxon>
        <taxon>Desulfolunaceae</taxon>
        <taxon>Desulfoluna</taxon>
    </lineage>
</organism>
<sequence>MVCPGVPRLHPDGCEVTVQVLVVDCGCSRDNDLMNALECFGGSADCVTTVEEGLKAAAASEVELVLFDEVAPDGHSVDPVAAFLDLPSEPEVIVITENADMKSAEAALKNGAWDYMQKPFSSDELLLVMARASEYRRRKLQASKEVRFNREGIVGSSRPIRKALELAAQAAECDANVLVTGESGTGKELFVRAIHENSSRREKPLVVVDCATIAKPLAESMLFGHDRGAFTGADASRKGLIRHADGGTLFLDEVGEMSLSVQKKFLRFLQEHEFRPVGSDTVITSSFKLISATNRDLDRMVKEGSFRADLMYRLKGVDIEVPPLRDRRDDIKAIAARCADRFCQERSLPEKRFSPCFVDTLVSYDWPGNVRELLVVMDKVLASAWNYDLLYDFHLPPFVRLSRVGHAMRDRGSRGEVRDLPSFRQHQADSTRAYLQRLVRAAEGDKDRACGISGLSKSYLYKLLKQHGVDMGDESR</sequence>
<dbReference type="InterPro" id="IPR025662">
    <property type="entry name" value="Sigma_54_int_dom_ATP-bd_1"/>
</dbReference>
<keyword evidence="2" id="KW-0067">ATP-binding</keyword>
<dbReference type="PROSITE" id="PS50045">
    <property type="entry name" value="SIGMA54_INTERACT_4"/>
    <property type="match status" value="1"/>
</dbReference>
<dbReference type="PANTHER" id="PTHR32071:SF113">
    <property type="entry name" value="ALGINATE BIOSYNTHESIS TRANSCRIPTIONAL REGULATORY PROTEIN ALGB"/>
    <property type="match status" value="1"/>
</dbReference>
<dbReference type="Pfam" id="PF00072">
    <property type="entry name" value="Response_reg"/>
    <property type="match status" value="1"/>
</dbReference>
<gene>
    <name evidence="6" type="ORF">MSL71_22810</name>
</gene>
<dbReference type="InterPro" id="IPR025943">
    <property type="entry name" value="Sigma_54_int_dom_ATP-bd_2"/>
</dbReference>
<dbReference type="AlphaFoldDB" id="A0A4U8YS27"/>
<evidence type="ECO:0000256" key="1">
    <source>
        <dbReference type="ARBA" id="ARBA00022741"/>
    </source>
</evidence>
<evidence type="ECO:0000313" key="6">
    <source>
        <dbReference type="EMBL" id="VFQ44632.1"/>
    </source>
</evidence>
<keyword evidence="3" id="KW-0597">Phosphoprotein</keyword>
<proteinExistence type="predicted"/>
<dbReference type="Gene3D" id="3.40.50.2300">
    <property type="match status" value="1"/>
</dbReference>
<dbReference type="GO" id="GO:0000160">
    <property type="term" value="P:phosphorelay signal transduction system"/>
    <property type="evidence" value="ECO:0007669"/>
    <property type="project" value="InterPro"/>
</dbReference>
<dbReference type="EMBL" id="CAADHO010000003">
    <property type="protein sequence ID" value="VFQ44632.1"/>
    <property type="molecule type" value="Genomic_DNA"/>
</dbReference>
<accession>A0A4U8YS27</accession>
<evidence type="ECO:0000259" key="5">
    <source>
        <dbReference type="PROSITE" id="PS50110"/>
    </source>
</evidence>
<dbReference type="Gene3D" id="1.10.8.60">
    <property type="match status" value="1"/>
</dbReference>
<feature type="modified residue" description="4-aspartylphosphate" evidence="3">
    <location>
        <position position="68"/>
    </location>
</feature>
<evidence type="ECO:0000256" key="2">
    <source>
        <dbReference type="ARBA" id="ARBA00022840"/>
    </source>
</evidence>
<dbReference type="InterPro" id="IPR001789">
    <property type="entry name" value="Sig_transdc_resp-reg_receiver"/>
</dbReference>
<dbReference type="SMART" id="SM00382">
    <property type="entry name" value="AAA"/>
    <property type="match status" value="1"/>
</dbReference>
<dbReference type="Pfam" id="PF00158">
    <property type="entry name" value="Sigma54_activat"/>
    <property type="match status" value="1"/>
</dbReference>
<dbReference type="Pfam" id="PF25601">
    <property type="entry name" value="AAA_lid_14"/>
    <property type="match status" value="1"/>
</dbReference>
<evidence type="ECO:0000256" key="3">
    <source>
        <dbReference type="PROSITE-ProRule" id="PRU00169"/>
    </source>
</evidence>
<dbReference type="CDD" id="cd00009">
    <property type="entry name" value="AAA"/>
    <property type="match status" value="1"/>
</dbReference>
<dbReference type="SUPFAM" id="SSF52172">
    <property type="entry name" value="CheY-like"/>
    <property type="match status" value="1"/>
</dbReference>
<dbReference type="Proteomes" id="UP000507962">
    <property type="component" value="Unassembled WGS sequence"/>
</dbReference>
<dbReference type="FunFam" id="3.40.50.300:FF:000006">
    <property type="entry name" value="DNA-binding transcriptional regulator NtrC"/>
    <property type="match status" value="1"/>
</dbReference>
<dbReference type="PROSITE" id="PS00675">
    <property type="entry name" value="SIGMA54_INTERACT_1"/>
    <property type="match status" value="1"/>
</dbReference>
<dbReference type="InterPro" id="IPR002078">
    <property type="entry name" value="Sigma_54_int"/>
</dbReference>
<keyword evidence="1" id="KW-0547">Nucleotide-binding</keyword>
<keyword evidence="7" id="KW-1185">Reference proteome</keyword>
<feature type="domain" description="Sigma-54 factor interaction" evidence="4">
    <location>
        <begin position="153"/>
        <end position="382"/>
    </location>
</feature>